<comment type="similarity">
    <text evidence="1">Belongs to the glycosyl hydrolase 2 family.</text>
</comment>
<dbReference type="KEGG" id="fbe:FF125_03945"/>
<keyword evidence="2" id="KW-0378">Hydrolase</keyword>
<dbReference type="EMBL" id="CP040749">
    <property type="protein sequence ID" value="QCX37627.1"/>
    <property type="molecule type" value="Genomic_DNA"/>
</dbReference>
<organism evidence="5 6">
    <name type="scientific">Aureibaculum algae</name>
    <dbReference type="NCBI Taxonomy" id="2584122"/>
    <lineage>
        <taxon>Bacteria</taxon>
        <taxon>Pseudomonadati</taxon>
        <taxon>Bacteroidota</taxon>
        <taxon>Flavobacteriia</taxon>
        <taxon>Flavobacteriales</taxon>
        <taxon>Flavobacteriaceae</taxon>
        <taxon>Aureibaculum</taxon>
    </lineage>
</organism>
<name>A0A5B7TRM4_9FLAO</name>
<dbReference type="GO" id="GO:0004553">
    <property type="term" value="F:hydrolase activity, hydrolyzing O-glycosyl compounds"/>
    <property type="evidence" value="ECO:0007669"/>
    <property type="project" value="InterPro"/>
</dbReference>
<dbReference type="RefSeq" id="WP_138948557.1">
    <property type="nucleotide sequence ID" value="NZ_CP040749.1"/>
</dbReference>
<dbReference type="Proteomes" id="UP000306229">
    <property type="component" value="Chromosome"/>
</dbReference>
<dbReference type="GO" id="GO:0005975">
    <property type="term" value="P:carbohydrate metabolic process"/>
    <property type="evidence" value="ECO:0007669"/>
    <property type="project" value="InterPro"/>
</dbReference>
<protein>
    <submittedName>
        <fullName evidence="5">Sialate O-acetylesterase</fullName>
    </submittedName>
</protein>
<dbReference type="Pfam" id="PF02837">
    <property type="entry name" value="Glyco_hydro_2_N"/>
    <property type="match status" value="1"/>
</dbReference>
<dbReference type="PANTHER" id="PTHR22901:SF0">
    <property type="entry name" value="SIALATE O-ACETYLESTERASE"/>
    <property type="match status" value="1"/>
</dbReference>
<reference evidence="5 6" key="1">
    <citation type="submission" date="2019-05" db="EMBL/GenBank/DDBJ databases">
        <title>Algicella ahnfeltiae gen. nov., sp. nov., a novel marine bacterium of the family Flavobacteriaceae isolated from a red alga.</title>
        <authorList>
            <person name="Nedashkovskaya O.I."/>
            <person name="Kukhlevskiy A.D."/>
            <person name="Kim S.-G."/>
            <person name="Zhukova N.V."/>
            <person name="Mikhailov V.V."/>
        </authorList>
    </citation>
    <scope>NUCLEOTIDE SEQUENCE [LARGE SCALE GENOMIC DNA]</scope>
    <source>
        <strain evidence="5 6">10Alg115</strain>
    </source>
</reference>
<dbReference type="Gene3D" id="3.40.50.1110">
    <property type="entry name" value="SGNH hydrolase"/>
    <property type="match status" value="2"/>
</dbReference>
<dbReference type="InterPro" id="IPR006104">
    <property type="entry name" value="Glyco_hydro_2_N"/>
</dbReference>
<feature type="domain" description="Sialate O-acetylesterase" evidence="4">
    <location>
        <begin position="104"/>
        <end position="225"/>
    </location>
</feature>
<sequence>MNNKVVLILFAILFNTFFCWGQIKLPKLISDGVVLQRDTNVKIWGWASPNEEIEISFKEDKYNTHADAFGNWQFVLLPQKAGGPFSMELTGTNKISVNNILFGDVWICSGQSNMELTMDRLKDKYPKVIENSENSNIRQFLVPDKYSFTKAYQDVESGSWKQANPENLLNFSGVAYFFAKDLFEKYGVPIGLVNAALGGSPVESWMSEDALKKFPESFNELQKFKDSTYIAAIEKSDKTRQAEWYAQLNNTDSGFKNDSEWFLGKTDDSSWEEMVVPGFWSNTTLGDVNGAVWFRKHITIPQHMIGKEAKLWLGRIVDQDHVYVNGEFVGTTGYQYPPRKYAVGNQLLKSGDNTITVRVINEQGKGGFILDKPYFLAVGKDTIDLQGKWKYKLGVIMKPLRGPTFVRWKPSGLYNKMISPLLNYNIKGAIWYQGESNAGHPDLYFDTFPAMINNWRADWQLGNFPFIYVQLANYMAETDQPTESNWAKLRQAQLQTLKLPNTGMAVITDLGEWNDIHPLNKEDVGKRLAQEAYRLAYGESKVKLCPIPEKSQFENKKVKITFRYADLGLKTKDGRALRYFEISKDGKTFHKAKAKISGDKVIVWNENISNPIAIRYAWADNPQKANLVSNNDLPVSPFEILK</sequence>
<dbReference type="PANTHER" id="PTHR22901">
    <property type="entry name" value="SIALATE O-ACETYLESTERASE"/>
    <property type="match status" value="1"/>
</dbReference>
<dbReference type="InterPro" id="IPR036514">
    <property type="entry name" value="SGNH_hydro_sf"/>
</dbReference>
<dbReference type="InterPro" id="IPR008979">
    <property type="entry name" value="Galactose-bd-like_sf"/>
</dbReference>
<dbReference type="SUPFAM" id="SSF52266">
    <property type="entry name" value="SGNH hydrolase"/>
    <property type="match status" value="1"/>
</dbReference>
<dbReference type="OrthoDB" id="9816001at2"/>
<dbReference type="SUPFAM" id="SSF49785">
    <property type="entry name" value="Galactose-binding domain-like"/>
    <property type="match status" value="1"/>
</dbReference>
<proteinExistence type="inferred from homology"/>
<dbReference type="InterPro" id="IPR005181">
    <property type="entry name" value="SASA"/>
</dbReference>
<feature type="domain" description="Sialate O-acetylesterase" evidence="4">
    <location>
        <begin position="391"/>
        <end position="532"/>
    </location>
</feature>
<feature type="domain" description="Glycosyl hydrolases family 2 sugar binding" evidence="3">
    <location>
        <begin position="244"/>
        <end position="376"/>
    </location>
</feature>
<accession>A0A5B7TRM4</accession>
<evidence type="ECO:0000256" key="2">
    <source>
        <dbReference type="ARBA" id="ARBA00022801"/>
    </source>
</evidence>
<dbReference type="GO" id="GO:0001681">
    <property type="term" value="F:sialate O-acetylesterase activity"/>
    <property type="evidence" value="ECO:0007669"/>
    <property type="project" value="InterPro"/>
</dbReference>
<evidence type="ECO:0000259" key="3">
    <source>
        <dbReference type="Pfam" id="PF02837"/>
    </source>
</evidence>
<gene>
    <name evidence="5" type="ORF">FF125_03945</name>
</gene>
<evidence type="ECO:0000313" key="5">
    <source>
        <dbReference type="EMBL" id="QCX37627.1"/>
    </source>
</evidence>
<evidence type="ECO:0000313" key="6">
    <source>
        <dbReference type="Proteomes" id="UP000306229"/>
    </source>
</evidence>
<dbReference type="InterPro" id="IPR039329">
    <property type="entry name" value="SIAE"/>
</dbReference>
<evidence type="ECO:0000256" key="1">
    <source>
        <dbReference type="ARBA" id="ARBA00007401"/>
    </source>
</evidence>
<dbReference type="Pfam" id="PF03629">
    <property type="entry name" value="SASA"/>
    <property type="match status" value="2"/>
</dbReference>
<evidence type="ECO:0000259" key="4">
    <source>
        <dbReference type="Pfam" id="PF03629"/>
    </source>
</evidence>
<dbReference type="AlphaFoldDB" id="A0A5B7TRM4"/>
<keyword evidence="6" id="KW-1185">Reference proteome</keyword>